<dbReference type="GeneID" id="59372128"/>
<evidence type="ECO:0000313" key="3">
    <source>
        <dbReference type="Proteomes" id="UP000623687"/>
    </source>
</evidence>
<proteinExistence type="predicted"/>
<dbReference type="OrthoDB" id="294853at2759"/>
<comment type="caution">
    <text evidence="2">The sequence shown here is derived from an EMBL/GenBank/DDBJ whole genome shotgun (WGS) entry which is preliminary data.</text>
</comment>
<evidence type="ECO:0000256" key="1">
    <source>
        <dbReference type="SAM" id="MobiDB-lite"/>
    </source>
</evidence>
<dbReference type="Proteomes" id="UP000623687">
    <property type="component" value="Unassembled WGS sequence"/>
</dbReference>
<dbReference type="RefSeq" id="XP_036626549.1">
    <property type="nucleotide sequence ID" value="XM_036771928.1"/>
</dbReference>
<sequence>MKFPPKQTPLHRSSASEEFPLDVQDAEEIDVFPYIGHYRVPDSLIRQLSRVLQPPLPHVFGLLQRSVLPFPRAREEELLDILRKLLDLSLWPSSPWAAFAEDPTPCSTETPPIDTTLPPSELVADAVKARSSSSSADTANVKDTATPGKVSFATAALCALAITIICHTIASSPFFACPYVVFKGNHGEPVKETFDQQVGHFLSDSRTLKGEGQPDQSDAAAGKWDHSR</sequence>
<dbReference type="EMBL" id="JACETU010000010">
    <property type="protein sequence ID" value="KAF7419695.1"/>
    <property type="molecule type" value="Genomic_DNA"/>
</dbReference>
<accession>A0A8H6ZI89</accession>
<keyword evidence="3" id="KW-1185">Reference proteome</keyword>
<feature type="region of interest" description="Disordered" evidence="1">
    <location>
        <begin position="205"/>
        <end position="228"/>
    </location>
</feature>
<organism evidence="2 3">
    <name type="scientific">Pleurotus ostreatus</name>
    <name type="common">Oyster mushroom</name>
    <name type="synonym">White-rot fungus</name>
    <dbReference type="NCBI Taxonomy" id="5322"/>
    <lineage>
        <taxon>Eukaryota</taxon>
        <taxon>Fungi</taxon>
        <taxon>Dikarya</taxon>
        <taxon>Basidiomycota</taxon>
        <taxon>Agaricomycotina</taxon>
        <taxon>Agaricomycetes</taxon>
        <taxon>Agaricomycetidae</taxon>
        <taxon>Agaricales</taxon>
        <taxon>Pleurotineae</taxon>
        <taxon>Pleurotaceae</taxon>
        <taxon>Pleurotus</taxon>
    </lineage>
</organism>
<name>A0A8H6ZI89_PLEOS</name>
<protein>
    <submittedName>
        <fullName evidence="2">Uncharacterized protein</fullName>
    </submittedName>
</protein>
<dbReference type="VEuPathDB" id="FungiDB:PC9H_002287"/>
<dbReference type="AlphaFoldDB" id="A0A8H6ZI89"/>
<evidence type="ECO:0000313" key="2">
    <source>
        <dbReference type="EMBL" id="KAF7419695.1"/>
    </source>
</evidence>
<reference evidence="2" key="1">
    <citation type="submission" date="2019-07" db="EMBL/GenBank/DDBJ databases">
        <authorList>
            <person name="Palmer J.M."/>
        </authorList>
    </citation>
    <scope>NUCLEOTIDE SEQUENCE</scope>
    <source>
        <strain evidence="2">PC9</strain>
    </source>
</reference>
<gene>
    <name evidence="2" type="ORF">PC9H_002287</name>
</gene>